<feature type="binding site" description="axial binding residue" evidence="14">
    <location>
        <position position="182"/>
    </location>
    <ligand>
        <name>heme</name>
        <dbReference type="ChEBI" id="CHEBI:30413"/>
        <label>2</label>
    </ligand>
    <ligandPart>
        <name>Fe</name>
        <dbReference type="ChEBI" id="CHEBI:18248"/>
    </ligandPart>
</feature>
<dbReference type="SUPFAM" id="SSF48695">
    <property type="entry name" value="Multiheme cytochromes"/>
    <property type="match status" value="1"/>
</dbReference>
<feature type="binding site" description="axial binding residue" evidence="14">
    <location>
        <position position="177"/>
    </location>
    <ligand>
        <name>heme</name>
        <dbReference type="ChEBI" id="CHEBI:30413"/>
        <label>4</label>
    </ligand>
    <ligandPart>
        <name>Fe</name>
        <dbReference type="ChEBI" id="CHEBI:18248"/>
    </ligandPart>
</feature>
<dbReference type="PANTHER" id="PTHR30333:SF1">
    <property type="entry name" value="CYTOCHROME C-TYPE PROTEIN NAPC"/>
    <property type="match status" value="1"/>
</dbReference>
<dbReference type="GO" id="GO:0019333">
    <property type="term" value="P:denitrification pathway"/>
    <property type="evidence" value="ECO:0007669"/>
    <property type="project" value="InterPro"/>
</dbReference>
<feature type="binding site" description="axial binding residue" evidence="14">
    <location>
        <position position="145"/>
    </location>
    <ligand>
        <name>heme</name>
        <dbReference type="ChEBI" id="CHEBI:30413"/>
        <label>3</label>
    </ligand>
    <ligandPart>
        <name>Fe</name>
        <dbReference type="ChEBI" id="CHEBI:18248"/>
    </ligandPart>
</feature>
<keyword evidence="11 15" id="KW-0472">Membrane</keyword>
<keyword evidence="8 12" id="KW-0249">Electron transport</keyword>
<evidence type="ECO:0000256" key="13">
    <source>
        <dbReference type="PIRSR" id="PIRSR000013-1"/>
    </source>
</evidence>
<evidence type="ECO:0000259" key="16">
    <source>
        <dbReference type="Pfam" id="PF03264"/>
    </source>
</evidence>
<dbReference type="PIRSF" id="PIRSF000013">
    <property type="entry name" value="4_hem_cytochrm_NapC"/>
    <property type="match status" value="1"/>
</dbReference>
<keyword evidence="10 12" id="KW-0408">Iron</keyword>
<evidence type="ECO:0000256" key="11">
    <source>
        <dbReference type="ARBA" id="ARBA00023136"/>
    </source>
</evidence>
<keyword evidence="9 15" id="KW-1133">Transmembrane helix</keyword>
<reference evidence="17 18" key="1">
    <citation type="submission" date="2014-12" db="EMBL/GenBank/DDBJ databases">
        <title>Genome sequencing of Photobacterium gaetbulicola AD005a.</title>
        <authorList>
            <person name="Adrian T.G.S."/>
            <person name="Chan K.G."/>
        </authorList>
    </citation>
    <scope>NUCLEOTIDE SEQUENCE [LARGE SCALE GENOMIC DNA]</scope>
    <source>
        <strain evidence="17 18">AD005a</strain>
    </source>
</reference>
<dbReference type="InterPro" id="IPR024717">
    <property type="entry name" value="NapC/NirT/NrfH"/>
</dbReference>
<evidence type="ECO:0000256" key="6">
    <source>
        <dbReference type="ARBA" id="ARBA00022692"/>
    </source>
</evidence>
<evidence type="ECO:0000256" key="9">
    <source>
        <dbReference type="ARBA" id="ARBA00022989"/>
    </source>
</evidence>
<feature type="binding site" description="axial binding residue" evidence="14">
    <location>
        <position position="85"/>
    </location>
    <ligand>
        <name>heme</name>
        <dbReference type="ChEBI" id="CHEBI:30413"/>
        <label>2</label>
    </ligand>
    <ligandPart>
        <name>Fe</name>
        <dbReference type="ChEBI" id="CHEBI:18248"/>
    </ligandPart>
</feature>
<evidence type="ECO:0000256" key="10">
    <source>
        <dbReference type="ARBA" id="ARBA00023004"/>
    </source>
</evidence>
<dbReference type="GO" id="GO:0009055">
    <property type="term" value="F:electron transfer activity"/>
    <property type="evidence" value="ECO:0007669"/>
    <property type="project" value="TreeGrafter"/>
</dbReference>
<comment type="PTM">
    <text evidence="12">Binds 4 heme groups per subunit.</text>
</comment>
<feature type="binding site" description="covalent" evidence="13">
    <location>
        <position position="176"/>
    </location>
    <ligand>
        <name>heme</name>
        <dbReference type="ChEBI" id="CHEBI:30413"/>
        <label>4</label>
    </ligand>
</feature>
<dbReference type="InterPro" id="IPR036280">
    <property type="entry name" value="Multihaem_cyt_sf"/>
</dbReference>
<evidence type="ECO:0000256" key="1">
    <source>
        <dbReference type="ARBA" id="ARBA00004162"/>
    </source>
</evidence>
<feature type="binding site" description="axial binding residue" evidence="14">
    <location>
        <position position="103"/>
    </location>
    <ligand>
        <name>heme</name>
        <dbReference type="ChEBI" id="CHEBI:30413"/>
        <label>1</label>
    </ligand>
    <ligandPart>
        <name>Fe</name>
        <dbReference type="ChEBI" id="CHEBI:18248"/>
    </ligandPart>
</feature>
<dbReference type="GO" id="GO:0020037">
    <property type="term" value="F:heme binding"/>
    <property type="evidence" value="ECO:0007669"/>
    <property type="project" value="InterPro"/>
</dbReference>
<protein>
    <recommendedName>
        <fullName evidence="12">Cytochrome c-type protein</fullName>
    </recommendedName>
</protein>
<feature type="binding site" description="covalent" evidence="13">
    <location>
        <position position="53"/>
    </location>
    <ligand>
        <name>heme</name>
        <dbReference type="ChEBI" id="CHEBI:30413"/>
        <label>1</label>
    </ligand>
</feature>
<proteinExistence type="inferred from homology"/>
<accession>A0A0B9G3S9</accession>
<comment type="subcellular location">
    <subcellularLocation>
        <location evidence="1">Cell membrane</location>
        <topology evidence="1">Single-pass membrane protein</topology>
    </subcellularLocation>
</comment>
<feature type="binding site" description="covalent" evidence="13">
    <location>
        <position position="81"/>
    </location>
    <ligand>
        <name>heme</name>
        <dbReference type="ChEBI" id="CHEBI:30413"/>
        <label>2</label>
    </ligand>
</feature>
<keyword evidence="7 12" id="KW-0479">Metal-binding</keyword>
<sequence>MTDSNKPSSSLWRKLLWGIPVGAFIAFVLGIGAMAAFHWTMDYTNRNQFCYGCHIGMDTIVEEYQASIHFKNTKGVVAATCSDCHVPREFVPKMALKIGATGDIFHMMRGTITLENFETEHRPRLAQKVTDEYKANDSKQCRYCHDVSKMDFENQSRNASRRHQTMADRGQTCIDCHAGIAHALPKPAATEAAAE</sequence>
<dbReference type="EMBL" id="JWLZ01000159">
    <property type="protein sequence ID" value="KHT63269.1"/>
    <property type="molecule type" value="Genomic_DNA"/>
</dbReference>
<feature type="binding site" evidence="13">
    <location>
        <position position="103"/>
    </location>
    <ligand>
        <name>a menaquinol</name>
        <dbReference type="ChEBI" id="CHEBI:18151"/>
    </ligand>
</feature>
<dbReference type="GO" id="GO:0046872">
    <property type="term" value="F:metal ion binding"/>
    <property type="evidence" value="ECO:0007669"/>
    <property type="project" value="UniProtKB-KW"/>
</dbReference>
<feature type="binding site" description="covalent" evidence="13">
    <location>
        <position position="173"/>
    </location>
    <ligand>
        <name>heme</name>
        <dbReference type="ChEBI" id="CHEBI:30413"/>
        <label>4</label>
    </ligand>
</feature>
<dbReference type="RefSeq" id="WP_039462393.1">
    <property type="nucleotide sequence ID" value="NZ_JWLZ01000159.1"/>
</dbReference>
<name>A0A0B9G3S9_9GAMM</name>
<feature type="binding site" description="covalent" evidence="13">
    <location>
        <position position="144"/>
    </location>
    <ligand>
        <name>heme</name>
        <dbReference type="ChEBI" id="CHEBI:30413"/>
        <label>3</label>
    </ligand>
</feature>
<dbReference type="InterPro" id="IPR005126">
    <property type="entry name" value="NapC/NirT_cyt_c_N"/>
</dbReference>
<evidence type="ECO:0000256" key="7">
    <source>
        <dbReference type="ARBA" id="ARBA00022723"/>
    </source>
</evidence>
<dbReference type="AlphaFoldDB" id="A0A0B9G3S9"/>
<comment type="cofactor">
    <cofactor evidence="13">
        <name>heme</name>
        <dbReference type="ChEBI" id="CHEBI:30413"/>
    </cofactor>
    <text evidence="13">Binds 4 heme groups per subunit.</text>
</comment>
<evidence type="ECO:0000256" key="3">
    <source>
        <dbReference type="ARBA" id="ARBA00022448"/>
    </source>
</evidence>
<keyword evidence="3 12" id="KW-0813">Transport</keyword>
<keyword evidence="4" id="KW-1003">Cell membrane</keyword>
<evidence type="ECO:0000256" key="2">
    <source>
        <dbReference type="ARBA" id="ARBA00007395"/>
    </source>
</evidence>
<feature type="transmembrane region" description="Helical" evidence="15">
    <location>
        <begin position="15"/>
        <end position="37"/>
    </location>
</feature>
<gene>
    <name evidence="17" type="ORF">RJ45_12715</name>
</gene>
<feature type="binding site" description="covalent" evidence="13">
    <location>
        <position position="141"/>
    </location>
    <ligand>
        <name>heme</name>
        <dbReference type="ChEBI" id="CHEBI:30413"/>
        <label>3</label>
    </ligand>
</feature>
<evidence type="ECO:0000256" key="4">
    <source>
        <dbReference type="ARBA" id="ARBA00022475"/>
    </source>
</evidence>
<evidence type="ECO:0000256" key="8">
    <source>
        <dbReference type="ARBA" id="ARBA00022982"/>
    </source>
</evidence>
<dbReference type="GO" id="GO:0005886">
    <property type="term" value="C:plasma membrane"/>
    <property type="evidence" value="ECO:0007669"/>
    <property type="project" value="UniProtKB-SubCell"/>
</dbReference>
<dbReference type="Gene3D" id="1.10.3820.10">
    <property type="entry name" value="Di-heme elbow motif domain"/>
    <property type="match status" value="1"/>
</dbReference>
<dbReference type="InterPro" id="IPR038266">
    <property type="entry name" value="NapC/NirT_cytc_sf"/>
</dbReference>
<keyword evidence="6 15" id="KW-0812">Transmembrane</keyword>
<feature type="binding site" description="axial binding residue" evidence="14">
    <location>
        <position position="57"/>
    </location>
    <ligand>
        <name>heme</name>
        <dbReference type="ChEBI" id="CHEBI:30413"/>
        <label>1</label>
    </ligand>
    <ligandPart>
        <name>Fe</name>
        <dbReference type="ChEBI" id="CHEBI:18248"/>
    </ligandPart>
</feature>
<evidence type="ECO:0000313" key="18">
    <source>
        <dbReference type="Proteomes" id="UP000031278"/>
    </source>
</evidence>
<keyword evidence="5 12" id="KW-0349">Heme</keyword>
<evidence type="ECO:0000256" key="5">
    <source>
        <dbReference type="ARBA" id="ARBA00022617"/>
    </source>
</evidence>
<feature type="binding site" description="covalent" evidence="13">
    <location>
        <position position="84"/>
    </location>
    <ligand>
        <name>heme</name>
        <dbReference type="ChEBI" id="CHEBI:30413"/>
        <label>2</label>
    </ligand>
</feature>
<feature type="domain" description="NapC/NirT cytochrome c N-terminal" evidence="16">
    <location>
        <begin position="23"/>
        <end position="186"/>
    </location>
</feature>
<organism evidence="17 18">
    <name type="scientific">Photobacterium gaetbulicola</name>
    <dbReference type="NCBI Taxonomy" id="1295392"/>
    <lineage>
        <taxon>Bacteria</taxon>
        <taxon>Pseudomonadati</taxon>
        <taxon>Pseudomonadota</taxon>
        <taxon>Gammaproteobacteria</taxon>
        <taxon>Vibrionales</taxon>
        <taxon>Vibrionaceae</taxon>
        <taxon>Photobacterium</taxon>
    </lineage>
</organism>
<dbReference type="GO" id="GO:0009061">
    <property type="term" value="P:anaerobic respiration"/>
    <property type="evidence" value="ECO:0007669"/>
    <property type="project" value="TreeGrafter"/>
</dbReference>
<dbReference type="InterPro" id="IPR051174">
    <property type="entry name" value="Cytochrome_c-type_ET"/>
</dbReference>
<evidence type="ECO:0000256" key="15">
    <source>
        <dbReference type="SAM" id="Phobius"/>
    </source>
</evidence>
<evidence type="ECO:0000256" key="12">
    <source>
        <dbReference type="PIRNR" id="PIRNR000013"/>
    </source>
</evidence>
<evidence type="ECO:0000313" key="17">
    <source>
        <dbReference type="EMBL" id="KHT63269.1"/>
    </source>
</evidence>
<evidence type="ECO:0000256" key="14">
    <source>
        <dbReference type="PIRSR" id="PIRSR000013-2"/>
    </source>
</evidence>
<feature type="binding site" description="covalent" evidence="13">
    <location>
        <position position="50"/>
    </location>
    <ligand>
        <name>heme</name>
        <dbReference type="ChEBI" id="CHEBI:30413"/>
        <label>1</label>
    </ligand>
</feature>
<dbReference type="PANTHER" id="PTHR30333">
    <property type="entry name" value="CYTOCHROME C-TYPE PROTEIN"/>
    <property type="match status" value="1"/>
</dbReference>
<dbReference type="Proteomes" id="UP000031278">
    <property type="component" value="Unassembled WGS sequence"/>
</dbReference>
<comment type="similarity">
    <text evidence="2">Belongs to the NapC/NirT/NrfH family.</text>
</comment>
<comment type="caution">
    <text evidence="17">The sequence shown here is derived from an EMBL/GenBank/DDBJ whole genome shotgun (WGS) entry which is preliminary data.</text>
</comment>
<dbReference type="Pfam" id="PF03264">
    <property type="entry name" value="Cytochrom_NNT"/>
    <property type="match status" value="1"/>
</dbReference>